<dbReference type="OrthoDB" id="5525782at2"/>
<feature type="transmembrane region" description="Helical" evidence="1">
    <location>
        <begin position="12"/>
        <end position="34"/>
    </location>
</feature>
<dbReference type="EMBL" id="PUGF01000031">
    <property type="protein sequence ID" value="PRC91010.1"/>
    <property type="molecule type" value="Genomic_DNA"/>
</dbReference>
<accession>A0A2S9GTH1</accession>
<keyword evidence="3" id="KW-1185">Reference proteome</keyword>
<proteinExistence type="predicted"/>
<keyword evidence="1" id="KW-0472">Membrane</keyword>
<sequence length="82" mass="9372">MDEINTLESLGFTLPTPAYLFGAILFGIIGYVAYRFGKKTTNNYIKWLGVVLMFYPYAVPSTWMLYVVGIGLCGACYYYRDR</sequence>
<evidence type="ECO:0000313" key="2">
    <source>
        <dbReference type="EMBL" id="PRC91010.1"/>
    </source>
</evidence>
<name>A0A2S9GTH1_9BURK</name>
<dbReference type="AlphaFoldDB" id="A0A2S9GTH1"/>
<organism evidence="2 3">
    <name type="scientific">Solimicrobium silvestre</name>
    <dbReference type="NCBI Taxonomy" id="2099400"/>
    <lineage>
        <taxon>Bacteria</taxon>
        <taxon>Pseudomonadati</taxon>
        <taxon>Pseudomonadota</taxon>
        <taxon>Betaproteobacteria</taxon>
        <taxon>Burkholderiales</taxon>
        <taxon>Oxalobacteraceae</taxon>
        <taxon>Solimicrobium</taxon>
    </lineage>
</organism>
<keyword evidence="1" id="KW-0812">Transmembrane</keyword>
<reference evidence="2 3" key="1">
    <citation type="submission" date="2018-02" db="EMBL/GenBank/DDBJ databases">
        <title>Solimicrobium silvestre gen. nov., sp. nov., isolated from alpine forest soil.</title>
        <authorList>
            <person name="Margesin R."/>
            <person name="Albuquerque L."/>
            <person name="Zhang D.-C."/>
            <person name="Froufe H.J.C."/>
            <person name="Severino R."/>
            <person name="Roxo I."/>
            <person name="Egas C."/>
            <person name="Da Costa M.S."/>
        </authorList>
    </citation>
    <scope>NUCLEOTIDE SEQUENCE [LARGE SCALE GENOMIC DNA]</scope>
    <source>
        <strain evidence="2 3">S20-91</strain>
    </source>
</reference>
<dbReference type="RefSeq" id="WP_105534036.1">
    <property type="nucleotide sequence ID" value="NZ_PUGF01000031.1"/>
</dbReference>
<gene>
    <name evidence="2" type="ORF">S2091_4306</name>
</gene>
<dbReference type="Proteomes" id="UP000237839">
    <property type="component" value="Unassembled WGS sequence"/>
</dbReference>
<keyword evidence="1" id="KW-1133">Transmembrane helix</keyword>
<feature type="transmembrane region" description="Helical" evidence="1">
    <location>
        <begin position="54"/>
        <end position="79"/>
    </location>
</feature>
<protein>
    <submittedName>
        <fullName evidence="2">Uncharacterized protein</fullName>
    </submittedName>
</protein>
<evidence type="ECO:0000313" key="3">
    <source>
        <dbReference type="Proteomes" id="UP000237839"/>
    </source>
</evidence>
<comment type="caution">
    <text evidence="2">The sequence shown here is derived from an EMBL/GenBank/DDBJ whole genome shotgun (WGS) entry which is preliminary data.</text>
</comment>
<evidence type="ECO:0000256" key="1">
    <source>
        <dbReference type="SAM" id="Phobius"/>
    </source>
</evidence>